<comment type="caution">
    <text evidence="4">The sequence shown here is derived from an EMBL/GenBank/DDBJ whole genome shotgun (WGS) entry which is preliminary data.</text>
</comment>
<dbReference type="InterPro" id="IPR011006">
    <property type="entry name" value="CheY-like_superfamily"/>
</dbReference>
<keyword evidence="5" id="KW-1185">Reference proteome</keyword>
<dbReference type="CDD" id="cd17546">
    <property type="entry name" value="REC_hyHK_CKI1_RcsC-like"/>
    <property type="match status" value="1"/>
</dbReference>
<organism evidence="4 5">
    <name type="scientific">Hufsiella ginkgonis</name>
    <dbReference type="NCBI Taxonomy" id="2695274"/>
    <lineage>
        <taxon>Bacteria</taxon>
        <taxon>Pseudomonadati</taxon>
        <taxon>Bacteroidota</taxon>
        <taxon>Sphingobacteriia</taxon>
        <taxon>Sphingobacteriales</taxon>
        <taxon>Sphingobacteriaceae</taxon>
        <taxon>Hufsiella</taxon>
    </lineage>
</organism>
<dbReference type="SMART" id="SM00448">
    <property type="entry name" value="REC"/>
    <property type="match status" value="1"/>
</dbReference>
<protein>
    <submittedName>
        <fullName evidence="4">Response regulator</fullName>
    </submittedName>
</protein>
<dbReference type="AlphaFoldDB" id="A0A7K1Y0Y0"/>
<dbReference type="PROSITE" id="PS50110">
    <property type="entry name" value="RESPONSE_REGULATORY"/>
    <property type="match status" value="1"/>
</dbReference>
<name>A0A7K1Y0Y0_9SPHI</name>
<dbReference type="GO" id="GO:0000160">
    <property type="term" value="P:phosphorelay signal transduction system"/>
    <property type="evidence" value="ECO:0007669"/>
    <property type="project" value="InterPro"/>
</dbReference>
<dbReference type="InterPro" id="IPR001789">
    <property type="entry name" value="Sig_transdc_resp-reg_receiver"/>
</dbReference>
<dbReference type="InterPro" id="IPR050595">
    <property type="entry name" value="Bact_response_regulator"/>
</dbReference>
<evidence type="ECO:0000313" key="4">
    <source>
        <dbReference type="EMBL" id="MXV16924.1"/>
    </source>
</evidence>
<dbReference type="PANTHER" id="PTHR44591:SF3">
    <property type="entry name" value="RESPONSE REGULATORY DOMAIN-CONTAINING PROTEIN"/>
    <property type="match status" value="1"/>
</dbReference>
<feature type="domain" description="Response regulatory" evidence="3">
    <location>
        <begin position="4"/>
        <end position="118"/>
    </location>
</feature>
<evidence type="ECO:0000259" key="3">
    <source>
        <dbReference type="PROSITE" id="PS50110"/>
    </source>
</evidence>
<dbReference type="PANTHER" id="PTHR44591">
    <property type="entry name" value="STRESS RESPONSE REGULATOR PROTEIN 1"/>
    <property type="match status" value="1"/>
</dbReference>
<proteinExistence type="predicted"/>
<accession>A0A7K1Y0Y0</accession>
<sequence length="122" mass="13482">MGKRILIFDDDIDILSICSYILEEQGWEVHTSTNCNNIVDKVSGVGPDVILMDNWIPDSGGIVATQTIKKQPDLKNIPVIYFSANNDIQTLATQAGADTFLSKPFDIDELENVINRVRLTGS</sequence>
<dbReference type="Gene3D" id="3.40.50.2300">
    <property type="match status" value="1"/>
</dbReference>
<dbReference type="RefSeq" id="WP_160907939.1">
    <property type="nucleotide sequence ID" value="NZ_WVHS01000004.1"/>
</dbReference>
<gene>
    <name evidence="4" type="ORF">GS398_16610</name>
</gene>
<feature type="modified residue" description="4-aspartylphosphate" evidence="2">
    <location>
        <position position="53"/>
    </location>
</feature>
<dbReference type="SUPFAM" id="SSF52172">
    <property type="entry name" value="CheY-like"/>
    <property type="match status" value="1"/>
</dbReference>
<evidence type="ECO:0000313" key="5">
    <source>
        <dbReference type="Proteomes" id="UP000451233"/>
    </source>
</evidence>
<reference evidence="4 5" key="1">
    <citation type="submission" date="2019-11" db="EMBL/GenBank/DDBJ databases">
        <title>Pedobacter sp. HMF7056 Genome sequencing and assembly.</title>
        <authorList>
            <person name="Kang H."/>
            <person name="Kim H."/>
            <person name="Joh K."/>
        </authorList>
    </citation>
    <scope>NUCLEOTIDE SEQUENCE [LARGE SCALE GENOMIC DNA]</scope>
    <source>
        <strain evidence="4 5">HMF7056</strain>
    </source>
</reference>
<evidence type="ECO:0000256" key="2">
    <source>
        <dbReference type="PROSITE-ProRule" id="PRU00169"/>
    </source>
</evidence>
<keyword evidence="1 2" id="KW-0597">Phosphoprotein</keyword>
<evidence type="ECO:0000256" key="1">
    <source>
        <dbReference type="ARBA" id="ARBA00022553"/>
    </source>
</evidence>
<dbReference type="EMBL" id="WVHS01000004">
    <property type="protein sequence ID" value="MXV16924.1"/>
    <property type="molecule type" value="Genomic_DNA"/>
</dbReference>
<dbReference type="Proteomes" id="UP000451233">
    <property type="component" value="Unassembled WGS sequence"/>
</dbReference>
<dbReference type="Pfam" id="PF00072">
    <property type="entry name" value="Response_reg"/>
    <property type="match status" value="1"/>
</dbReference>